<dbReference type="AlphaFoldDB" id="A0A4R2GXK8"/>
<dbReference type="EMBL" id="SLWN01000024">
    <property type="protein sequence ID" value="TCO14323.1"/>
    <property type="molecule type" value="Genomic_DNA"/>
</dbReference>
<evidence type="ECO:0000313" key="4">
    <source>
        <dbReference type="Proteomes" id="UP000294508"/>
    </source>
</evidence>
<organism evidence="3 4">
    <name type="scientific">Kribbella steppae</name>
    <dbReference type="NCBI Taxonomy" id="2512223"/>
    <lineage>
        <taxon>Bacteria</taxon>
        <taxon>Bacillati</taxon>
        <taxon>Actinomycetota</taxon>
        <taxon>Actinomycetes</taxon>
        <taxon>Propionibacteriales</taxon>
        <taxon>Kribbellaceae</taxon>
        <taxon>Kribbella</taxon>
    </lineage>
</organism>
<protein>
    <submittedName>
        <fullName evidence="3">Uncharacterized protein</fullName>
    </submittedName>
</protein>
<reference evidence="3 4" key="1">
    <citation type="journal article" date="2015" name="Stand. Genomic Sci.">
        <title>Genomic Encyclopedia of Bacterial and Archaeal Type Strains, Phase III: the genomes of soil and plant-associated and newly described type strains.</title>
        <authorList>
            <person name="Whitman W.B."/>
            <person name="Woyke T."/>
            <person name="Klenk H.P."/>
            <person name="Zhou Y."/>
            <person name="Lilburn T.G."/>
            <person name="Beck B.J."/>
            <person name="De Vos P."/>
            <person name="Vandamme P."/>
            <person name="Eisen J.A."/>
            <person name="Garrity G."/>
            <person name="Hugenholtz P."/>
            <person name="Kyrpides N.C."/>
        </authorList>
    </citation>
    <scope>NUCLEOTIDE SEQUENCE [LARGE SCALE GENOMIC DNA]</scope>
    <source>
        <strain evidence="3 4">VKM Ac-2572</strain>
    </source>
</reference>
<evidence type="ECO:0000256" key="1">
    <source>
        <dbReference type="SAM" id="MobiDB-lite"/>
    </source>
</evidence>
<evidence type="ECO:0000313" key="3">
    <source>
        <dbReference type="EMBL" id="TCO14323.1"/>
    </source>
</evidence>
<accession>A0A4R2GXK8</accession>
<evidence type="ECO:0000256" key="2">
    <source>
        <dbReference type="SAM" id="Phobius"/>
    </source>
</evidence>
<gene>
    <name evidence="3" type="ORF">EV652_12415</name>
</gene>
<dbReference type="Proteomes" id="UP000294508">
    <property type="component" value="Unassembled WGS sequence"/>
</dbReference>
<keyword evidence="2" id="KW-1133">Transmembrane helix</keyword>
<name>A0A4R2GXK8_9ACTN</name>
<proteinExistence type="predicted"/>
<comment type="caution">
    <text evidence="3">The sequence shown here is derived from an EMBL/GenBank/DDBJ whole genome shotgun (WGS) entry which is preliminary data.</text>
</comment>
<keyword evidence="2" id="KW-0472">Membrane</keyword>
<sequence length="106" mass="10889">MTLPDHEWAGERPALPDGSMPAYGSYPLPGMPGGDPPPAAFGWGPELGGDEQYPLGHRKPAPRGLVVALIVICGLVLAGLITVVAIRASDSSSSAPGPTRSHAARR</sequence>
<feature type="region of interest" description="Disordered" evidence="1">
    <location>
        <begin position="1"/>
        <end position="46"/>
    </location>
</feature>
<feature type="compositionally biased region" description="Basic and acidic residues" evidence="1">
    <location>
        <begin position="1"/>
        <end position="10"/>
    </location>
</feature>
<feature type="transmembrane region" description="Helical" evidence="2">
    <location>
        <begin position="65"/>
        <end position="86"/>
    </location>
</feature>
<keyword evidence="4" id="KW-1185">Reference proteome</keyword>
<keyword evidence="2" id="KW-0812">Transmembrane</keyword>
<dbReference type="RefSeq" id="WP_132216348.1">
    <property type="nucleotide sequence ID" value="NZ_SLWN01000024.1"/>
</dbReference>